<evidence type="ECO:0000313" key="11">
    <source>
        <dbReference type="Proteomes" id="UP000672027"/>
    </source>
</evidence>
<dbReference type="Gene3D" id="3.30.70.240">
    <property type="match status" value="1"/>
</dbReference>
<dbReference type="CDD" id="cd09725">
    <property type="entry name" value="Cas2_I_II_III"/>
    <property type="match status" value="1"/>
</dbReference>
<evidence type="ECO:0000313" key="10">
    <source>
        <dbReference type="EMBL" id="QTR49614.1"/>
    </source>
</evidence>
<dbReference type="SUPFAM" id="SSF143430">
    <property type="entry name" value="TTP0101/SSO1404-like"/>
    <property type="match status" value="1"/>
</dbReference>
<keyword evidence="4 9" id="KW-0479">Metal-binding</keyword>
<keyword evidence="6 9" id="KW-0378">Hydrolase</keyword>
<comment type="subunit">
    <text evidence="9">Homodimer, forms a heterotetramer with a Cas1 homodimer.</text>
</comment>
<dbReference type="PANTHER" id="PTHR34405">
    <property type="entry name" value="CRISPR-ASSOCIATED ENDORIBONUCLEASE CAS2"/>
    <property type="match status" value="1"/>
</dbReference>
<comment type="function">
    <text evidence="9">CRISPR (clustered regularly interspaced short palindromic repeat), is an adaptive immune system that provides protection against mobile genetic elements (viruses, transposable elements and conjugative plasmids). CRISPR clusters contain sequences complementary to antecedent mobile elements and target invading nucleic acids. CRISPR clusters are transcribed and processed into CRISPR RNA (crRNA). Functions as a ssRNA-specific endoribonuclease. Involved in the integration of spacer DNA into the CRISPR cassette.</text>
</comment>
<dbReference type="Pfam" id="PF09827">
    <property type="entry name" value="CRISPR_Cas2"/>
    <property type="match status" value="1"/>
</dbReference>
<dbReference type="HAMAP" id="MF_01471">
    <property type="entry name" value="Cas2"/>
    <property type="match status" value="1"/>
</dbReference>
<dbReference type="NCBIfam" id="TIGR01573">
    <property type="entry name" value="cas2"/>
    <property type="match status" value="1"/>
</dbReference>
<reference evidence="10 11" key="1">
    <citation type="submission" date="2021-04" db="EMBL/GenBank/DDBJ databases">
        <title>Genomics, taxonomy and metabolism of representatives of sulfur bacteria of the genus Thiothrix: Thiothrix fructosivorans QT, Thiothrix unzii A1T and three new species, Thiothrix subterranea sp. nov., Thiothrix litoralis sp. nov. and 'Candidatus Thiothrix anitrata' sp. nov.</title>
        <authorList>
            <person name="Ravin N.V."/>
            <person name="Smolyakov D."/>
            <person name="Rudenko T.S."/>
            <person name="Mardanov A.V."/>
            <person name="Beletsky A.V."/>
            <person name="Markov N.D."/>
            <person name="Fomenkov A.I."/>
            <person name="Roberts R.J."/>
            <person name="Karnachuk O.V."/>
            <person name="Novikov A."/>
            <person name="Grabovich M.Y."/>
        </authorList>
    </citation>
    <scope>NUCLEOTIDE SEQUENCE [LARGE SCALE GENOMIC DNA]</scope>
    <source>
        <strain evidence="10 11">A52</strain>
    </source>
</reference>
<accession>A0ABX7X0Z5</accession>
<name>A0ABX7X0Z5_9GAMM</name>
<keyword evidence="7 9" id="KW-0460">Magnesium</keyword>
<protein>
    <recommendedName>
        <fullName evidence="9">CRISPR-associated endoribonuclease Cas2</fullName>
        <ecNumber evidence="9">3.1.-.-</ecNumber>
    </recommendedName>
</protein>
<sequence length="95" mass="11063">MKRRAAVIAYDISSNKRRRQVHRRLQAWRLDSQYSVFECQLSSFEAKELFMQLTEIIDPETDKLLLMWLDAGRDAQALTQAASIGFLQPVWYVAA</sequence>
<evidence type="ECO:0000256" key="2">
    <source>
        <dbReference type="ARBA" id="ARBA00009959"/>
    </source>
</evidence>
<evidence type="ECO:0000256" key="9">
    <source>
        <dbReference type="HAMAP-Rule" id="MF_01471"/>
    </source>
</evidence>
<evidence type="ECO:0000256" key="3">
    <source>
        <dbReference type="ARBA" id="ARBA00022722"/>
    </source>
</evidence>
<dbReference type="InterPro" id="IPR019199">
    <property type="entry name" value="Virulence_VapD/CRISPR_Cas2"/>
</dbReference>
<dbReference type="GO" id="GO:0004519">
    <property type="term" value="F:endonuclease activity"/>
    <property type="evidence" value="ECO:0007669"/>
    <property type="project" value="UniProtKB-KW"/>
</dbReference>
<evidence type="ECO:0000256" key="6">
    <source>
        <dbReference type="ARBA" id="ARBA00022801"/>
    </source>
</evidence>
<keyword evidence="3 9" id="KW-0540">Nuclease</keyword>
<organism evidence="10 11">
    <name type="scientific">Candidatus Thiothrix anitrata</name>
    <dbReference type="NCBI Taxonomy" id="2823902"/>
    <lineage>
        <taxon>Bacteria</taxon>
        <taxon>Pseudomonadati</taxon>
        <taxon>Pseudomonadota</taxon>
        <taxon>Gammaproteobacteria</taxon>
        <taxon>Thiotrichales</taxon>
        <taxon>Thiotrichaceae</taxon>
        <taxon>Thiothrix</taxon>
    </lineage>
</organism>
<evidence type="ECO:0000256" key="1">
    <source>
        <dbReference type="ARBA" id="ARBA00001946"/>
    </source>
</evidence>
<keyword evidence="11" id="KW-1185">Reference proteome</keyword>
<feature type="binding site" evidence="9">
    <location>
        <position position="11"/>
    </location>
    <ligand>
        <name>Mg(2+)</name>
        <dbReference type="ChEBI" id="CHEBI:18420"/>
        <note>catalytic</note>
    </ligand>
</feature>
<dbReference type="PANTHER" id="PTHR34405:SF3">
    <property type="entry name" value="CRISPR-ASSOCIATED ENDORIBONUCLEASE CAS2 3"/>
    <property type="match status" value="1"/>
</dbReference>
<comment type="similarity">
    <text evidence="2 9">Belongs to the CRISPR-associated endoribonuclease Cas2 protein family.</text>
</comment>
<proteinExistence type="inferred from homology"/>
<dbReference type="EC" id="3.1.-.-" evidence="9"/>
<dbReference type="InterPro" id="IPR021127">
    <property type="entry name" value="CRISPR_associated_Cas2"/>
</dbReference>
<evidence type="ECO:0000256" key="5">
    <source>
        <dbReference type="ARBA" id="ARBA00022759"/>
    </source>
</evidence>
<gene>
    <name evidence="9 10" type="primary">cas2</name>
    <name evidence="10" type="ORF">J8380_15465</name>
</gene>
<comment type="cofactor">
    <cofactor evidence="1 9">
        <name>Mg(2+)</name>
        <dbReference type="ChEBI" id="CHEBI:18420"/>
    </cofactor>
</comment>
<evidence type="ECO:0000256" key="7">
    <source>
        <dbReference type="ARBA" id="ARBA00022842"/>
    </source>
</evidence>
<keyword evidence="5 9" id="KW-0255">Endonuclease</keyword>
<evidence type="ECO:0000256" key="8">
    <source>
        <dbReference type="ARBA" id="ARBA00023118"/>
    </source>
</evidence>
<evidence type="ECO:0000256" key="4">
    <source>
        <dbReference type="ARBA" id="ARBA00022723"/>
    </source>
</evidence>
<dbReference type="Proteomes" id="UP000672027">
    <property type="component" value="Chromosome"/>
</dbReference>
<dbReference type="EMBL" id="CP072800">
    <property type="protein sequence ID" value="QTR49614.1"/>
    <property type="molecule type" value="Genomic_DNA"/>
</dbReference>
<keyword evidence="8 9" id="KW-0051">Antiviral defense</keyword>
<dbReference type="RefSeq" id="WP_210226453.1">
    <property type="nucleotide sequence ID" value="NZ_CP072800.1"/>
</dbReference>